<feature type="transmembrane region" description="Helical" evidence="1">
    <location>
        <begin position="78"/>
        <end position="98"/>
    </location>
</feature>
<name>A0A336JRU9_9BRAD</name>
<reference evidence="3 4" key="1">
    <citation type="submission" date="2017-08" db="EMBL/GenBank/DDBJ databases">
        <authorList>
            <person name="de Groot N.N."/>
        </authorList>
    </citation>
    <scope>NUCLEOTIDE SEQUENCE [LARGE SCALE GENOMIC DNA]</scope>
    <source>
        <strain evidence="3 4">JA575</strain>
    </source>
</reference>
<dbReference type="OrthoDB" id="5195601at2"/>
<feature type="transmembrane region" description="Helical" evidence="1">
    <location>
        <begin position="43"/>
        <end position="66"/>
    </location>
</feature>
<dbReference type="EMBL" id="UFQQ01000006">
    <property type="protein sequence ID" value="SSW90364.1"/>
    <property type="molecule type" value="Genomic_DNA"/>
</dbReference>
<accession>A0A336JRU9</accession>
<evidence type="ECO:0000313" key="2">
    <source>
        <dbReference type="EMBL" id="RED37864.1"/>
    </source>
</evidence>
<gene>
    <name evidence="2" type="ORF">BJ125_106189</name>
    <name evidence="3" type="ORF">SAMN05892882_106189</name>
</gene>
<keyword evidence="1" id="KW-0472">Membrane</keyword>
<evidence type="ECO:0000313" key="4">
    <source>
        <dbReference type="Proteomes" id="UP000252631"/>
    </source>
</evidence>
<keyword evidence="1" id="KW-0812">Transmembrane</keyword>
<evidence type="ECO:0000256" key="1">
    <source>
        <dbReference type="SAM" id="Phobius"/>
    </source>
</evidence>
<dbReference type="Proteomes" id="UP000256343">
    <property type="component" value="Unassembled WGS sequence"/>
</dbReference>
<dbReference type="Proteomes" id="UP000252631">
    <property type="component" value="Unassembled WGS sequence"/>
</dbReference>
<evidence type="ECO:0008006" key="6">
    <source>
        <dbReference type="Google" id="ProtNLM"/>
    </source>
</evidence>
<protein>
    <recommendedName>
        <fullName evidence="6">Transmembrane protein</fullName>
    </recommendedName>
</protein>
<evidence type="ECO:0000313" key="5">
    <source>
        <dbReference type="Proteomes" id="UP000256343"/>
    </source>
</evidence>
<dbReference type="AlphaFoldDB" id="A0A336JRU9"/>
<keyword evidence="1" id="KW-1133">Transmembrane helix</keyword>
<organism evidence="3 4">
    <name type="scientific">Rhodopseudomonas pentothenatexigens</name>
    <dbReference type="NCBI Taxonomy" id="999699"/>
    <lineage>
        <taxon>Bacteria</taxon>
        <taxon>Pseudomonadati</taxon>
        <taxon>Pseudomonadota</taxon>
        <taxon>Alphaproteobacteria</taxon>
        <taxon>Hyphomicrobiales</taxon>
        <taxon>Nitrobacteraceae</taxon>
        <taxon>Rhodopseudomonas</taxon>
    </lineage>
</organism>
<proteinExistence type="predicted"/>
<dbReference type="EMBL" id="QRDT01000006">
    <property type="protein sequence ID" value="RED37864.1"/>
    <property type="molecule type" value="Genomic_DNA"/>
</dbReference>
<sequence length="150" mass="15861">MIKKLHPIAGIIAFLTILLFWTSTVVVELGGDEAAIAAVKLRILWGLAVLIPAIAIAGASGFKLGGQSPHPVVAAKRWRMPFIALNGIAVLVPCAVVLQQRAAAGQFDQIFTVVQAVELIAGAINMTLIGLSIRDGFRLTRRFGLSAATH</sequence>
<keyword evidence="5" id="KW-1185">Reference proteome</keyword>
<reference evidence="2 5" key="2">
    <citation type="submission" date="2018-07" db="EMBL/GenBank/DDBJ databases">
        <title>Genomic Encyclopedia of Archaeal and Bacterial Type Strains, Phase II (KMG-II): from individual species to whole genera.</title>
        <authorList>
            <person name="Goeker M."/>
        </authorList>
    </citation>
    <scope>NUCLEOTIDE SEQUENCE [LARGE SCALE GENOMIC DNA]</scope>
    <source>
        <strain evidence="2 5">JA575</strain>
    </source>
</reference>
<evidence type="ECO:0000313" key="3">
    <source>
        <dbReference type="EMBL" id="SSW90364.1"/>
    </source>
</evidence>
<feature type="transmembrane region" description="Helical" evidence="1">
    <location>
        <begin position="7"/>
        <end position="31"/>
    </location>
</feature>
<dbReference type="RefSeq" id="WP_114357453.1">
    <property type="nucleotide sequence ID" value="NZ_QRDT01000006.1"/>
</dbReference>
<feature type="transmembrane region" description="Helical" evidence="1">
    <location>
        <begin position="110"/>
        <end position="133"/>
    </location>
</feature>